<gene>
    <name evidence="2" type="ORF">SAMN04487950_4417</name>
</gene>
<dbReference type="InterPro" id="IPR051162">
    <property type="entry name" value="T4SS_component"/>
</dbReference>
<dbReference type="RefSeq" id="WP_089872510.1">
    <property type="nucleotide sequence ID" value="NZ_FOTC01000010.1"/>
</dbReference>
<dbReference type="EMBL" id="FOTC01000010">
    <property type="protein sequence ID" value="SFL63177.1"/>
    <property type="molecule type" value="Genomic_DNA"/>
</dbReference>
<dbReference type="Gene3D" id="1.10.8.730">
    <property type="match status" value="1"/>
</dbReference>
<dbReference type="Gene3D" id="3.40.50.300">
    <property type="entry name" value="P-loop containing nucleotide triphosphate hydrolases"/>
    <property type="match status" value="1"/>
</dbReference>
<evidence type="ECO:0000259" key="1">
    <source>
        <dbReference type="Pfam" id="PF01935"/>
    </source>
</evidence>
<evidence type="ECO:0000313" key="2">
    <source>
        <dbReference type="EMBL" id="SFL63177.1"/>
    </source>
</evidence>
<accession>A0A1I4JAD4</accession>
<reference evidence="3" key="1">
    <citation type="submission" date="2016-10" db="EMBL/GenBank/DDBJ databases">
        <authorList>
            <person name="Varghese N."/>
            <person name="Submissions S."/>
        </authorList>
    </citation>
    <scope>NUCLEOTIDE SEQUENCE [LARGE SCALE GENOMIC DNA]</scope>
    <source>
        <strain evidence="3">CGMCC 1.7738</strain>
    </source>
</reference>
<dbReference type="AlphaFoldDB" id="A0A1I4JAD4"/>
<dbReference type="Proteomes" id="UP000199607">
    <property type="component" value="Unassembled WGS sequence"/>
</dbReference>
<dbReference type="InterPro" id="IPR027417">
    <property type="entry name" value="P-loop_NTPase"/>
</dbReference>
<evidence type="ECO:0000313" key="3">
    <source>
        <dbReference type="Proteomes" id="UP000199607"/>
    </source>
</evidence>
<dbReference type="PANTHER" id="PTHR30121:SF6">
    <property type="entry name" value="SLR6007 PROTEIN"/>
    <property type="match status" value="1"/>
</dbReference>
<dbReference type="InterPro" id="IPR002789">
    <property type="entry name" value="HerA_central"/>
</dbReference>
<protein>
    <submittedName>
        <fullName evidence="2">AAA-like domain-containing protein</fullName>
    </submittedName>
</protein>
<feature type="domain" description="Helicase HerA central" evidence="1">
    <location>
        <begin position="290"/>
        <end position="536"/>
    </location>
</feature>
<sequence length="745" mass="84749">MAGRFDRLRSWLPVGSSEPSIDDIDDETFDRAAEILEANGDDLTKENIREQAEYLLEVEDVDEGELRLGIVQDETEQTLADRDVIAPRQLQEVSNLFESGYMVRNDQFVRTLTIHGYPERVPLGWLENLYTTNDHVRVTQHIEPRDTGSVLRKLQKRLTQLRARLHKKHEKNQTDTHEAEADRDMVKDLIWDIILGETKLFDFAIYIEIIADTEQELDDATERVVETLGAANAKAVTLDKRQIESQDALAPLGDDPIKATQLMQETAVGTMFPFIEPAVADPEGVFYGFDGTNTPVLLDRYRLSSYSKAIAGKMGSGKTFAEKHEMYHRLMMDPEIEMLVLDPLGDFVDFANDLGGQVIRFGGQNTVNPLEIRRGIDDVADDPFKKKFRSVMELFRTHFSAVADQSLSKEQEGILRRAVRLAYLKYGITPDPATHENTSPTMQDVLDILHALTDGDQPSEFIELHEDANEERVRPEIEQLEMRFKEADEKYAYQLLLGLEAFQHGGENDNLNGRTNVELDNRLVVIDMSMFADTGQAPLFMHVMFDWIYQRAQSSDRRTQVTIDEAHYLLRRAATTDMIDLFIRHSRHFNTAITLISQTVDEFIAKSDKKSEEAVEKARNVYNLCDIKQIFHHESVSDAMIDFHGLTPSEQNFIATAQTGEDGGYSECLLAVNDWTKSLALHVNDYEIHVLDDDLDPWEYLVDQRYIDAGDVEYLAQEGRVDDYDIPDSLLAEAGVSTAPQEADD</sequence>
<dbReference type="SUPFAM" id="SSF52540">
    <property type="entry name" value="P-loop containing nucleoside triphosphate hydrolases"/>
    <property type="match status" value="1"/>
</dbReference>
<organism evidence="2 3">
    <name type="scientific">Halogranum rubrum</name>
    <dbReference type="NCBI Taxonomy" id="553466"/>
    <lineage>
        <taxon>Archaea</taxon>
        <taxon>Methanobacteriati</taxon>
        <taxon>Methanobacteriota</taxon>
        <taxon>Stenosarchaea group</taxon>
        <taxon>Halobacteria</taxon>
        <taxon>Halobacteriales</taxon>
        <taxon>Haloferacaceae</taxon>
    </lineage>
</organism>
<proteinExistence type="predicted"/>
<keyword evidence="3" id="KW-1185">Reference proteome</keyword>
<name>A0A1I4JAD4_9EURY</name>
<dbReference type="PANTHER" id="PTHR30121">
    <property type="entry name" value="UNCHARACTERIZED PROTEIN YJGR-RELATED"/>
    <property type="match status" value="1"/>
</dbReference>
<dbReference type="STRING" id="553466.SAMN04487950_4417"/>
<dbReference type="Pfam" id="PF01935">
    <property type="entry name" value="DUF87"/>
    <property type="match status" value="1"/>
</dbReference>